<dbReference type="Proteomes" id="UP000254209">
    <property type="component" value="Unassembled WGS sequence"/>
</dbReference>
<evidence type="ECO:0000259" key="3">
    <source>
        <dbReference type="Pfam" id="PF22818"/>
    </source>
</evidence>
<dbReference type="SUPFAM" id="SSF56801">
    <property type="entry name" value="Acetyl-CoA synthetase-like"/>
    <property type="match status" value="1"/>
</dbReference>
<dbReference type="AlphaFoldDB" id="A0A376BW63"/>
<dbReference type="Gene3D" id="3.30.300.30">
    <property type="match status" value="1"/>
</dbReference>
<dbReference type="PANTHER" id="PTHR43201:SF8">
    <property type="entry name" value="ACYL-COA SYNTHETASE FAMILY MEMBER 3"/>
    <property type="match status" value="1"/>
</dbReference>
<dbReference type="InterPro" id="IPR045851">
    <property type="entry name" value="AMP-bd_C_sf"/>
</dbReference>
<accession>A0A376BW63</accession>
<keyword evidence="5" id="KW-1185">Reference proteome</keyword>
<feature type="domain" description="ApeI dehydratase-like" evidence="3">
    <location>
        <begin position="438"/>
        <end position="535"/>
    </location>
</feature>
<dbReference type="EMBL" id="UFSO01000003">
    <property type="protein sequence ID" value="SSY80584.1"/>
    <property type="molecule type" value="Genomic_DNA"/>
</dbReference>
<dbReference type="SUPFAM" id="SSF54637">
    <property type="entry name" value="Thioesterase/thiol ester dehydrase-isomerase"/>
    <property type="match status" value="1"/>
</dbReference>
<dbReference type="STRING" id="1120980.GCA_000745955_00967"/>
<dbReference type="InterPro" id="IPR054545">
    <property type="entry name" value="ApeI-like"/>
</dbReference>
<comment type="similarity">
    <text evidence="1">Belongs to the ATP-dependent AMP-binding enzyme family.</text>
</comment>
<dbReference type="OrthoDB" id="9787658at2"/>
<dbReference type="Pfam" id="PF00501">
    <property type="entry name" value="AMP-binding"/>
    <property type="match status" value="1"/>
</dbReference>
<dbReference type="PANTHER" id="PTHR43201">
    <property type="entry name" value="ACYL-COA SYNTHETASE"/>
    <property type="match status" value="1"/>
</dbReference>
<evidence type="ECO:0000313" key="4">
    <source>
        <dbReference type="EMBL" id="SSY80584.1"/>
    </source>
</evidence>
<gene>
    <name evidence="4" type="ORF">NCTC10283_02144</name>
</gene>
<evidence type="ECO:0000313" key="5">
    <source>
        <dbReference type="Proteomes" id="UP000254209"/>
    </source>
</evidence>
<sequence length="541" mass="60072">MWLNDLLNNPPPKYQPLVAQTAALVAQLNGARSVALFFDDTVCFTAALLAAWQVGADVFLLPNQQAEAVTWAAQAEILLSDTPIQHKNNILINFNTLLPSHTQPFTFRLPEQSTLFLQTSGSTGTAKIVRKTCAQMCAEAEAVARELPNHWQNLPVLSGISAQHLYGLTFRVFVALKMGWRISGEQCRYPEDFTGLSTQTCVWLSSPTVLSHFGEQRNWARLREHLMGVISAGGMLSKQTIELFEHQLNLPILDIYGSTETGVMARRWGTSQHQLLPDVAARLDEHGCLCVRSAWSDGEQVTADSAEILDNTLILHGRNDRIIKLADKRISLHQIEMALMAHDFVADVSCALWQNRVAAWLQLSAAGVAAVRQSGRVAALAALRQSLVLSIEKVALPRYWRLTADALPRNSQGKLAAAEFNRAFCESPTRPDWQLVAEQENEWHFSGCVPMDLRYFSGHFADFPLVAGVVQLQWAMDLARQFAWGQAAVVQMENVKYQQFIRPNDVVDLTLQWDAGKGKVSFRLMVEGRACSSGRAVLQAA</sequence>
<dbReference type="InterPro" id="IPR020845">
    <property type="entry name" value="AMP-binding_CS"/>
</dbReference>
<dbReference type="RefSeq" id="WP_051968473.1">
    <property type="nucleotide sequence ID" value="NZ_CP091519.2"/>
</dbReference>
<name>A0A376BW63_9NEIS</name>
<feature type="domain" description="AMP-dependent synthetase/ligase" evidence="2">
    <location>
        <begin position="27"/>
        <end position="267"/>
    </location>
</feature>
<dbReference type="PROSITE" id="PS00455">
    <property type="entry name" value="AMP_BINDING"/>
    <property type="match status" value="1"/>
</dbReference>
<dbReference type="InterPro" id="IPR000873">
    <property type="entry name" value="AMP-dep_synth/lig_dom"/>
</dbReference>
<proteinExistence type="inferred from homology"/>
<evidence type="ECO:0000259" key="2">
    <source>
        <dbReference type="Pfam" id="PF00501"/>
    </source>
</evidence>
<reference evidence="4 5" key="1">
    <citation type="submission" date="2018-06" db="EMBL/GenBank/DDBJ databases">
        <authorList>
            <consortium name="Pathogen Informatics"/>
            <person name="Doyle S."/>
        </authorList>
    </citation>
    <scope>NUCLEOTIDE SEQUENCE [LARGE SCALE GENOMIC DNA]</scope>
    <source>
        <strain evidence="4 5">NCTC10283</strain>
    </source>
</reference>
<protein>
    <submittedName>
        <fullName evidence="4">Acyl-CoA synthetase</fullName>
    </submittedName>
</protein>
<dbReference type="Pfam" id="PF22818">
    <property type="entry name" value="ApeI-like"/>
    <property type="match status" value="1"/>
</dbReference>
<dbReference type="InterPro" id="IPR042099">
    <property type="entry name" value="ANL_N_sf"/>
</dbReference>
<dbReference type="InterPro" id="IPR029069">
    <property type="entry name" value="HotDog_dom_sf"/>
</dbReference>
<organism evidence="4 5">
    <name type="scientific">Alysiella crassa</name>
    <dbReference type="NCBI Taxonomy" id="153491"/>
    <lineage>
        <taxon>Bacteria</taxon>
        <taxon>Pseudomonadati</taxon>
        <taxon>Pseudomonadota</taxon>
        <taxon>Betaproteobacteria</taxon>
        <taxon>Neisseriales</taxon>
        <taxon>Neisseriaceae</taxon>
        <taxon>Alysiella</taxon>
    </lineage>
</organism>
<dbReference type="Gene3D" id="3.40.50.12780">
    <property type="entry name" value="N-terminal domain of ligase-like"/>
    <property type="match status" value="1"/>
</dbReference>
<dbReference type="GO" id="GO:0031956">
    <property type="term" value="F:medium-chain fatty acid-CoA ligase activity"/>
    <property type="evidence" value="ECO:0007669"/>
    <property type="project" value="TreeGrafter"/>
</dbReference>
<dbReference type="GO" id="GO:0006631">
    <property type="term" value="P:fatty acid metabolic process"/>
    <property type="evidence" value="ECO:0007669"/>
    <property type="project" value="TreeGrafter"/>
</dbReference>
<dbReference type="Gene3D" id="3.10.129.10">
    <property type="entry name" value="Hotdog Thioesterase"/>
    <property type="match status" value="1"/>
</dbReference>
<evidence type="ECO:0000256" key="1">
    <source>
        <dbReference type="ARBA" id="ARBA00006432"/>
    </source>
</evidence>